<evidence type="ECO:0008006" key="4">
    <source>
        <dbReference type="Google" id="ProtNLM"/>
    </source>
</evidence>
<feature type="compositionally biased region" description="Polar residues" evidence="1">
    <location>
        <begin position="179"/>
        <end position="193"/>
    </location>
</feature>
<sequence length="204" mass="23511">MTNRLSYCKGVIEKKKSRPATNSRGIFKIARPKHVPRMTAFMWWDSRPVHCLCTGGNLEIYRVIRQDRAIQQEVPCPWVVKDFHAFMGGVDVHDQLRLQRYSIQRAVRFKIYFRSFVLGLIDLAIVNGYIEHKTYHKNKASRPLTHVKYIKKLHLQLFRLQAADMFEANIFAVQQASAQDSPVQQPQGSTQPTHAPPPANGRMA</sequence>
<reference evidence="2 3" key="1">
    <citation type="submission" date="2018-09" db="EMBL/GenBank/DDBJ databases">
        <title>Genomic investigation of the strawberry pathogen Phytophthora fragariae indicates pathogenicity is determined by transcriptional variation in three key races.</title>
        <authorList>
            <person name="Adams T.M."/>
            <person name="Armitage A.D."/>
            <person name="Sobczyk M.K."/>
            <person name="Bates H.J."/>
            <person name="Dunwell J.M."/>
            <person name="Nellist C.F."/>
            <person name="Harrison R.J."/>
        </authorList>
    </citation>
    <scope>NUCLEOTIDE SEQUENCE [LARGE SCALE GENOMIC DNA]</scope>
    <source>
        <strain evidence="2 3">BC-23</strain>
    </source>
</reference>
<evidence type="ECO:0000256" key="1">
    <source>
        <dbReference type="SAM" id="MobiDB-lite"/>
    </source>
</evidence>
<name>A0A6G0NQT0_9STRA</name>
<accession>A0A6G0NQT0</accession>
<dbReference type="Proteomes" id="UP000476176">
    <property type="component" value="Unassembled WGS sequence"/>
</dbReference>
<dbReference type="AlphaFoldDB" id="A0A6G0NQT0"/>
<feature type="compositionally biased region" description="Pro residues" evidence="1">
    <location>
        <begin position="194"/>
        <end position="204"/>
    </location>
</feature>
<organism evidence="2 3">
    <name type="scientific">Phytophthora fragariae</name>
    <dbReference type="NCBI Taxonomy" id="53985"/>
    <lineage>
        <taxon>Eukaryota</taxon>
        <taxon>Sar</taxon>
        <taxon>Stramenopiles</taxon>
        <taxon>Oomycota</taxon>
        <taxon>Peronosporomycetes</taxon>
        <taxon>Peronosporales</taxon>
        <taxon>Peronosporaceae</taxon>
        <taxon>Phytophthora</taxon>
    </lineage>
</organism>
<gene>
    <name evidence="2" type="ORF">PF004_g13929</name>
</gene>
<dbReference type="EMBL" id="QXGC01000870">
    <property type="protein sequence ID" value="KAE9218212.1"/>
    <property type="molecule type" value="Genomic_DNA"/>
</dbReference>
<evidence type="ECO:0000313" key="2">
    <source>
        <dbReference type="EMBL" id="KAE9218212.1"/>
    </source>
</evidence>
<proteinExistence type="predicted"/>
<evidence type="ECO:0000313" key="3">
    <source>
        <dbReference type="Proteomes" id="UP000476176"/>
    </source>
</evidence>
<dbReference type="PANTHER" id="PTHR46599:SF3">
    <property type="entry name" value="PIGGYBAC TRANSPOSABLE ELEMENT-DERIVED PROTEIN 4"/>
    <property type="match status" value="1"/>
</dbReference>
<comment type="caution">
    <text evidence="2">The sequence shown here is derived from an EMBL/GenBank/DDBJ whole genome shotgun (WGS) entry which is preliminary data.</text>
</comment>
<protein>
    <recommendedName>
        <fullName evidence="4">PiggyBac transposable element-derived protein domain-containing protein</fullName>
    </recommendedName>
</protein>
<feature type="region of interest" description="Disordered" evidence="1">
    <location>
        <begin position="179"/>
        <end position="204"/>
    </location>
</feature>
<dbReference type="PANTHER" id="PTHR46599">
    <property type="entry name" value="PIGGYBAC TRANSPOSABLE ELEMENT-DERIVED PROTEIN 4"/>
    <property type="match status" value="1"/>
</dbReference>